<feature type="region of interest" description="Disordered" evidence="1">
    <location>
        <begin position="29"/>
        <end position="100"/>
    </location>
</feature>
<comment type="caution">
    <text evidence="3">The sequence shown here is derived from an EMBL/GenBank/DDBJ whole genome shotgun (WGS) entry which is preliminary data.</text>
</comment>
<evidence type="ECO:0000313" key="4">
    <source>
        <dbReference type="Proteomes" id="UP000637769"/>
    </source>
</evidence>
<proteinExistence type="predicted"/>
<organism evidence="3 4">
    <name type="scientific">Asaia siamensis</name>
    <dbReference type="NCBI Taxonomy" id="110479"/>
    <lineage>
        <taxon>Bacteria</taxon>
        <taxon>Pseudomonadati</taxon>
        <taxon>Pseudomonadota</taxon>
        <taxon>Alphaproteobacteria</taxon>
        <taxon>Acetobacterales</taxon>
        <taxon>Acetobacteraceae</taxon>
        <taxon>Asaia</taxon>
    </lineage>
</organism>
<evidence type="ECO:0000313" key="3">
    <source>
        <dbReference type="EMBL" id="GGC22269.1"/>
    </source>
</evidence>
<dbReference type="RefSeq" id="WP_188425123.1">
    <property type="nucleotide sequence ID" value="NZ_BMCH01000001.1"/>
</dbReference>
<gene>
    <name evidence="3" type="ORF">GCM10007207_04340</name>
</gene>
<evidence type="ECO:0008006" key="5">
    <source>
        <dbReference type="Google" id="ProtNLM"/>
    </source>
</evidence>
<name>A0ABQ1LEU2_9PROT</name>
<feature type="compositionally biased region" description="Pro residues" evidence="1">
    <location>
        <begin position="78"/>
        <end position="100"/>
    </location>
</feature>
<keyword evidence="4" id="KW-1185">Reference proteome</keyword>
<dbReference type="SUPFAM" id="SSF111384">
    <property type="entry name" value="OmpH-like"/>
    <property type="match status" value="1"/>
</dbReference>
<feature type="signal peptide" evidence="2">
    <location>
        <begin position="1"/>
        <end position="25"/>
    </location>
</feature>
<protein>
    <recommendedName>
        <fullName evidence="5">Periplasmic chaperone for outer membrane proteins Skp</fullName>
    </recommendedName>
</protein>
<evidence type="ECO:0000256" key="1">
    <source>
        <dbReference type="SAM" id="MobiDB-lite"/>
    </source>
</evidence>
<feature type="compositionally biased region" description="Low complexity" evidence="1">
    <location>
        <begin position="45"/>
        <end position="64"/>
    </location>
</feature>
<feature type="compositionally biased region" description="Low complexity" evidence="1">
    <location>
        <begin position="282"/>
        <end position="298"/>
    </location>
</feature>
<dbReference type="InterPro" id="IPR024930">
    <property type="entry name" value="Skp_dom_sf"/>
</dbReference>
<dbReference type="Gene3D" id="3.30.910.20">
    <property type="entry name" value="Skp domain"/>
    <property type="match status" value="1"/>
</dbReference>
<sequence>MSFFSAARFMAASALLASVSLPSLAQAQSAQSSSGNGGWFVPKTAQPAQAPAPHAVRRVPVAQPMPQQDGDEPMQQPEAPPVLPQPPIPDSPDLPKAAPPPAALLGVISIPTVMRLSSAAAEAQRVLGERRDKLAAAAQKEQAGWRVEQQKLQESARTLTSDQIQLRERHLQERRAKAQRDFANRARIIQEAANVSLNQIERELVRIVRQVAASHSMNLVLHSEQVALHVDGQDITEETAKVLNKILPHVFIPAEDVDPEVLAKSGKMPTTADEDTNSQVGPGPAADAAAPQAPAAPASILRKH</sequence>
<dbReference type="SMART" id="SM00935">
    <property type="entry name" value="OmpH"/>
    <property type="match status" value="1"/>
</dbReference>
<evidence type="ECO:0000256" key="2">
    <source>
        <dbReference type="SAM" id="SignalP"/>
    </source>
</evidence>
<keyword evidence="2" id="KW-0732">Signal</keyword>
<dbReference type="EMBL" id="BMCH01000001">
    <property type="protein sequence ID" value="GGC22269.1"/>
    <property type="molecule type" value="Genomic_DNA"/>
</dbReference>
<reference evidence="4" key="1">
    <citation type="journal article" date="2019" name="Int. J. Syst. Evol. Microbiol.">
        <title>The Global Catalogue of Microorganisms (GCM) 10K type strain sequencing project: providing services to taxonomists for standard genome sequencing and annotation.</title>
        <authorList>
            <consortium name="The Broad Institute Genomics Platform"/>
            <consortium name="The Broad Institute Genome Sequencing Center for Infectious Disease"/>
            <person name="Wu L."/>
            <person name="Ma J."/>
        </authorList>
    </citation>
    <scope>NUCLEOTIDE SEQUENCE [LARGE SCALE GENOMIC DNA]</scope>
    <source>
        <strain evidence="4">CCM 7132</strain>
    </source>
</reference>
<dbReference type="InterPro" id="IPR005632">
    <property type="entry name" value="Chaperone_Skp"/>
</dbReference>
<feature type="region of interest" description="Disordered" evidence="1">
    <location>
        <begin position="262"/>
        <end position="304"/>
    </location>
</feature>
<accession>A0ABQ1LEU2</accession>
<feature type="chain" id="PRO_5046219691" description="Periplasmic chaperone for outer membrane proteins Skp" evidence="2">
    <location>
        <begin position="26"/>
        <end position="304"/>
    </location>
</feature>
<dbReference type="Proteomes" id="UP000637769">
    <property type="component" value="Unassembled WGS sequence"/>
</dbReference>
<dbReference type="Pfam" id="PF03938">
    <property type="entry name" value="OmpH"/>
    <property type="match status" value="1"/>
</dbReference>